<dbReference type="FunFam" id="2.10.110.10:FF:000057">
    <property type="entry name" value="Zyxin"/>
    <property type="match status" value="1"/>
</dbReference>
<accession>A0A814L005</accession>
<dbReference type="GO" id="GO:0000932">
    <property type="term" value="C:P-body"/>
    <property type="evidence" value="ECO:0007669"/>
    <property type="project" value="TreeGrafter"/>
</dbReference>
<evidence type="ECO:0000256" key="4">
    <source>
        <dbReference type="PROSITE-ProRule" id="PRU00125"/>
    </source>
</evidence>
<keyword evidence="2 4" id="KW-0862">Zinc</keyword>
<dbReference type="CDD" id="cd09355">
    <property type="entry name" value="LIM2_Ajuba_like"/>
    <property type="match status" value="1"/>
</dbReference>
<gene>
    <name evidence="7" type="ORF">ZHD862_LOCUS15427</name>
</gene>
<dbReference type="InterPro" id="IPR001781">
    <property type="entry name" value="Znf_LIM"/>
</dbReference>
<dbReference type="Gene3D" id="2.60.40.1900">
    <property type="entry name" value="Beta-microseminoprotein (PSP94) domain"/>
    <property type="match status" value="1"/>
</dbReference>
<evidence type="ECO:0000313" key="8">
    <source>
        <dbReference type="Proteomes" id="UP000663864"/>
    </source>
</evidence>
<feature type="domain" description="LIM zinc-binding" evidence="6">
    <location>
        <begin position="215"/>
        <end position="276"/>
    </location>
</feature>
<evidence type="ECO:0000256" key="1">
    <source>
        <dbReference type="ARBA" id="ARBA00022723"/>
    </source>
</evidence>
<dbReference type="EMBL" id="CAJNOT010000698">
    <property type="protein sequence ID" value="CAF1058264.1"/>
    <property type="molecule type" value="Genomic_DNA"/>
</dbReference>
<dbReference type="PANTHER" id="PTHR24219:SF4">
    <property type="entry name" value="LIM DOMAIN-CONTAINING PROTEIN JUB"/>
    <property type="match status" value="1"/>
</dbReference>
<evidence type="ECO:0000259" key="6">
    <source>
        <dbReference type="PROSITE" id="PS50023"/>
    </source>
</evidence>
<dbReference type="PROSITE" id="PS50023">
    <property type="entry name" value="LIM_DOMAIN_2"/>
    <property type="match status" value="3"/>
</dbReference>
<keyword evidence="3 4" id="KW-0440">LIM domain</keyword>
<dbReference type="SUPFAM" id="SSF57716">
    <property type="entry name" value="Glucocorticoid receptor-like (DNA-binding domain)"/>
    <property type="match status" value="2"/>
</dbReference>
<dbReference type="InterPro" id="IPR047172">
    <property type="entry name" value="Ajuba-like"/>
</dbReference>
<dbReference type="Gene3D" id="2.10.110.10">
    <property type="entry name" value="Cysteine Rich Protein"/>
    <property type="match status" value="3"/>
</dbReference>
<dbReference type="SMART" id="SM00132">
    <property type="entry name" value="LIM"/>
    <property type="match status" value="3"/>
</dbReference>
<dbReference type="GO" id="GO:0046872">
    <property type="term" value="F:metal ion binding"/>
    <property type="evidence" value="ECO:0007669"/>
    <property type="project" value="UniProtKB-KW"/>
</dbReference>
<dbReference type="Proteomes" id="UP000663864">
    <property type="component" value="Unassembled WGS sequence"/>
</dbReference>
<feature type="chain" id="PRO_5032534300" description="LIM zinc-binding domain-containing protein" evidence="5">
    <location>
        <begin position="22"/>
        <end position="416"/>
    </location>
</feature>
<dbReference type="GO" id="GO:0003714">
    <property type="term" value="F:transcription corepressor activity"/>
    <property type="evidence" value="ECO:0007669"/>
    <property type="project" value="TreeGrafter"/>
</dbReference>
<sequence length="416" mass="47710">MILFTYRLIVVLFLFISQVHGSCVRSLLKQPPSNDTSDNKITEKYCEYSGMQHPIGSYWNSSYPDCLRCECNENGLECCGYEREAGSIEPPEGCELLEGICEVVFVQQSDHFQFYINQQKTILHPPKSRFQLTVNGHSRPHHQQQQHSHRPQDFSRITIQKPDIRPSRTPTPFSTMVPITRANNPLNNVQQKLAALTLRLEKELQTDATVDEYYGQCTKCGQPVTDSSDACQAMGELYHNNCFKCVVCARILRGKAFYRIHDQVYCEEDYLFTGYQQKVEKCYSCDHLIMDKMLQALGNSYHPGCFRCSTCNECLDGHPFTVDKERRILCLYDYHNTYAPRCAKCGYPICPEDGSYETIRVTAMNKNFHVECYRCEDCQSSLSDEQTIALLGGCCPLTDGTLLCYRCRMRRGANDN</sequence>
<name>A0A814L005_9BILA</name>
<dbReference type="PROSITE" id="PS00478">
    <property type="entry name" value="LIM_DOMAIN_1"/>
    <property type="match status" value="1"/>
</dbReference>
<evidence type="ECO:0000256" key="2">
    <source>
        <dbReference type="ARBA" id="ARBA00022833"/>
    </source>
</evidence>
<dbReference type="GO" id="GO:0007010">
    <property type="term" value="P:cytoskeleton organization"/>
    <property type="evidence" value="ECO:0007669"/>
    <property type="project" value="TreeGrafter"/>
</dbReference>
<feature type="domain" description="LIM zinc-binding" evidence="6">
    <location>
        <begin position="280"/>
        <end position="340"/>
    </location>
</feature>
<protein>
    <recommendedName>
        <fullName evidence="6">LIM zinc-binding domain-containing protein</fullName>
    </recommendedName>
</protein>
<dbReference type="AlphaFoldDB" id="A0A814L005"/>
<organism evidence="7 8">
    <name type="scientific">Rotaria sordida</name>
    <dbReference type="NCBI Taxonomy" id="392033"/>
    <lineage>
        <taxon>Eukaryota</taxon>
        <taxon>Metazoa</taxon>
        <taxon>Spiralia</taxon>
        <taxon>Gnathifera</taxon>
        <taxon>Rotifera</taxon>
        <taxon>Eurotatoria</taxon>
        <taxon>Bdelloidea</taxon>
        <taxon>Philodinida</taxon>
        <taxon>Philodinidae</taxon>
        <taxon>Rotaria</taxon>
    </lineage>
</organism>
<dbReference type="GO" id="GO:0005667">
    <property type="term" value="C:transcription regulator complex"/>
    <property type="evidence" value="ECO:0007669"/>
    <property type="project" value="TreeGrafter"/>
</dbReference>
<comment type="caution">
    <text evidence="7">The sequence shown here is derived from an EMBL/GenBank/DDBJ whole genome shotgun (WGS) entry which is preliminary data.</text>
</comment>
<dbReference type="Pfam" id="PF00412">
    <property type="entry name" value="LIM"/>
    <property type="match status" value="3"/>
</dbReference>
<feature type="domain" description="LIM zinc-binding" evidence="6">
    <location>
        <begin position="341"/>
        <end position="414"/>
    </location>
</feature>
<evidence type="ECO:0000313" key="7">
    <source>
        <dbReference type="EMBL" id="CAF1058264.1"/>
    </source>
</evidence>
<dbReference type="GO" id="GO:0035331">
    <property type="term" value="P:negative regulation of hippo signaling"/>
    <property type="evidence" value="ECO:0007669"/>
    <property type="project" value="TreeGrafter"/>
</dbReference>
<dbReference type="PANTHER" id="PTHR24219">
    <property type="entry name" value="LIM DOMAIN-CONTAINING PROTEIN JUB"/>
    <property type="match status" value="1"/>
</dbReference>
<keyword evidence="5" id="KW-0732">Signal</keyword>
<keyword evidence="1 4" id="KW-0479">Metal-binding</keyword>
<evidence type="ECO:0000256" key="5">
    <source>
        <dbReference type="SAM" id="SignalP"/>
    </source>
</evidence>
<reference evidence="7" key="1">
    <citation type="submission" date="2021-02" db="EMBL/GenBank/DDBJ databases">
        <authorList>
            <person name="Nowell W R."/>
        </authorList>
    </citation>
    <scope>NUCLEOTIDE SEQUENCE</scope>
</reference>
<evidence type="ECO:0000256" key="3">
    <source>
        <dbReference type="ARBA" id="ARBA00023038"/>
    </source>
</evidence>
<dbReference type="GO" id="GO:0005912">
    <property type="term" value="C:adherens junction"/>
    <property type="evidence" value="ECO:0007669"/>
    <property type="project" value="TreeGrafter"/>
</dbReference>
<dbReference type="GO" id="GO:0005634">
    <property type="term" value="C:nucleus"/>
    <property type="evidence" value="ECO:0007669"/>
    <property type="project" value="TreeGrafter"/>
</dbReference>
<dbReference type="InterPro" id="IPR047247">
    <property type="entry name" value="Ajuba-like_LIM2"/>
</dbReference>
<feature type="signal peptide" evidence="5">
    <location>
        <begin position="1"/>
        <end position="21"/>
    </location>
</feature>
<proteinExistence type="predicted"/>
<dbReference type="GO" id="GO:0001666">
    <property type="term" value="P:response to hypoxia"/>
    <property type="evidence" value="ECO:0007669"/>
    <property type="project" value="TreeGrafter"/>
</dbReference>